<organism evidence="2 3">
    <name type="scientific">Rhodofomes roseus</name>
    <dbReference type="NCBI Taxonomy" id="34475"/>
    <lineage>
        <taxon>Eukaryota</taxon>
        <taxon>Fungi</taxon>
        <taxon>Dikarya</taxon>
        <taxon>Basidiomycota</taxon>
        <taxon>Agaricomycotina</taxon>
        <taxon>Agaricomycetes</taxon>
        <taxon>Polyporales</taxon>
        <taxon>Rhodofomes</taxon>
    </lineage>
</organism>
<keyword evidence="3" id="KW-1185">Reference proteome</keyword>
<reference evidence="2 3" key="1">
    <citation type="journal article" date="2021" name="Environ. Microbiol.">
        <title>Gene family expansions and transcriptome signatures uncover fungal adaptations to wood decay.</title>
        <authorList>
            <person name="Hage H."/>
            <person name="Miyauchi S."/>
            <person name="Viragh M."/>
            <person name="Drula E."/>
            <person name="Min B."/>
            <person name="Chaduli D."/>
            <person name="Navarro D."/>
            <person name="Favel A."/>
            <person name="Norest M."/>
            <person name="Lesage-Meessen L."/>
            <person name="Balint B."/>
            <person name="Merenyi Z."/>
            <person name="de Eugenio L."/>
            <person name="Morin E."/>
            <person name="Martinez A.T."/>
            <person name="Baldrian P."/>
            <person name="Stursova M."/>
            <person name="Martinez M.J."/>
            <person name="Novotny C."/>
            <person name="Magnuson J.K."/>
            <person name="Spatafora J.W."/>
            <person name="Maurice S."/>
            <person name="Pangilinan J."/>
            <person name="Andreopoulos W."/>
            <person name="LaButti K."/>
            <person name="Hundley H."/>
            <person name="Na H."/>
            <person name="Kuo A."/>
            <person name="Barry K."/>
            <person name="Lipzen A."/>
            <person name="Henrissat B."/>
            <person name="Riley R."/>
            <person name="Ahrendt S."/>
            <person name="Nagy L.G."/>
            <person name="Grigoriev I.V."/>
            <person name="Martin F."/>
            <person name="Rosso M.N."/>
        </authorList>
    </citation>
    <scope>NUCLEOTIDE SEQUENCE [LARGE SCALE GENOMIC DNA]</scope>
    <source>
        <strain evidence="2 3">CIRM-BRFM 1785</strain>
    </source>
</reference>
<feature type="region of interest" description="Disordered" evidence="1">
    <location>
        <begin position="37"/>
        <end position="86"/>
    </location>
</feature>
<name>A0ABQ8K5M8_9APHY</name>
<evidence type="ECO:0000256" key="1">
    <source>
        <dbReference type="SAM" id="MobiDB-lite"/>
    </source>
</evidence>
<evidence type="ECO:0000313" key="2">
    <source>
        <dbReference type="EMBL" id="KAH9832074.1"/>
    </source>
</evidence>
<dbReference type="GeneID" id="72005548"/>
<protein>
    <submittedName>
        <fullName evidence="2">Uncharacterized protein</fullName>
    </submittedName>
</protein>
<gene>
    <name evidence="2" type="ORF">C8Q71DRAFT_779723</name>
</gene>
<proteinExistence type="predicted"/>
<feature type="compositionally biased region" description="Basic and acidic residues" evidence="1">
    <location>
        <begin position="71"/>
        <end position="86"/>
    </location>
</feature>
<evidence type="ECO:0000313" key="3">
    <source>
        <dbReference type="Proteomes" id="UP000814176"/>
    </source>
</evidence>
<feature type="compositionally biased region" description="Basic and acidic residues" evidence="1">
    <location>
        <begin position="37"/>
        <end position="46"/>
    </location>
</feature>
<comment type="caution">
    <text evidence="2">The sequence shown here is derived from an EMBL/GenBank/DDBJ whole genome shotgun (WGS) entry which is preliminary data.</text>
</comment>
<sequence length="318" mass="36161">MANSLVDPHTLVSPAYLMFRSAGFTEERAIAVLTRTADKERDEQARQARVVAEAQAERDQELDVEEVANQGREREKQEAEFRRDERKKNPYKYVSIPDRPTPGSGLVLASPYAIRRLEEGEYVELYYYTNAGLLAATAAVTQVGDALAMKTANEDGTTSWVPATVTPDSELTWEQFQEAVPRFIVAMKEARWAEQRVIMLSKFWEKLQVHRFGRQWCPNPIDIRALITYQAEQRQRWHLAIHAPQGAWNISNLSQEILRETHDRAYREDRAVKDAESDALRNRSSSSGGAAVRTKTARNAAGAPYPNQKGSRRRRFGP</sequence>
<accession>A0ABQ8K5M8</accession>
<dbReference type="EMBL" id="JADCUA010000023">
    <property type="protein sequence ID" value="KAH9832074.1"/>
    <property type="molecule type" value="Genomic_DNA"/>
</dbReference>
<dbReference type="Proteomes" id="UP000814176">
    <property type="component" value="Unassembled WGS sequence"/>
</dbReference>
<dbReference type="RefSeq" id="XP_047775120.1">
    <property type="nucleotide sequence ID" value="XM_047924816.1"/>
</dbReference>
<feature type="region of interest" description="Disordered" evidence="1">
    <location>
        <begin position="271"/>
        <end position="318"/>
    </location>
</feature>
<feature type="compositionally biased region" description="Basic and acidic residues" evidence="1">
    <location>
        <begin position="271"/>
        <end position="281"/>
    </location>
</feature>